<reference evidence="2" key="2">
    <citation type="submission" date="2020-09" db="EMBL/GenBank/DDBJ databases">
        <authorList>
            <person name="Sun Q."/>
            <person name="Ohkuma M."/>
        </authorList>
    </citation>
    <scope>NUCLEOTIDE SEQUENCE</scope>
    <source>
        <strain evidence="2">JCM 4386</strain>
    </source>
</reference>
<sequence length="217" mass="23832">MTPSSSASGPGWAPQRLRELAGGPRTVVDVGVSQGTPVLYETFPDAYHVLIEPRAECEPRLREILRGVRGEYHLCAAGRREETRELNVEPRRPGRSSFLERTALTATGDPLQARRVPVTTLDALRTSGRLRPPYLLKIDTEGFELEVLAGAGELLGDTGLLIAEVSVAPRFTGGYRFADFVTEAARLGFSLCDVLEVVRDARSGEVKFLDAAFRREH</sequence>
<dbReference type="PANTHER" id="PTHR36973">
    <property type="entry name" value="SLL1456 PROTEIN-RELATED"/>
    <property type="match status" value="1"/>
</dbReference>
<feature type="domain" description="Methyltransferase FkbM" evidence="1">
    <location>
        <begin position="46"/>
        <end position="189"/>
    </location>
</feature>
<organism evidence="2 3">
    <name type="scientific">Streptomyces humidus</name>
    <dbReference type="NCBI Taxonomy" id="52259"/>
    <lineage>
        <taxon>Bacteria</taxon>
        <taxon>Bacillati</taxon>
        <taxon>Actinomycetota</taxon>
        <taxon>Actinomycetes</taxon>
        <taxon>Kitasatosporales</taxon>
        <taxon>Streptomycetaceae</taxon>
        <taxon>Streptomyces</taxon>
    </lineage>
</organism>
<evidence type="ECO:0000313" key="2">
    <source>
        <dbReference type="EMBL" id="GGS28182.1"/>
    </source>
</evidence>
<dbReference type="NCBIfam" id="TIGR01444">
    <property type="entry name" value="fkbM_fam"/>
    <property type="match status" value="1"/>
</dbReference>
<dbReference type="Proteomes" id="UP000606194">
    <property type="component" value="Unassembled WGS sequence"/>
</dbReference>
<dbReference type="Pfam" id="PF05050">
    <property type="entry name" value="Methyltransf_21"/>
    <property type="match status" value="1"/>
</dbReference>
<dbReference type="AlphaFoldDB" id="A0A918LBH3"/>
<evidence type="ECO:0000259" key="1">
    <source>
        <dbReference type="Pfam" id="PF05050"/>
    </source>
</evidence>
<gene>
    <name evidence="2" type="ORF">GCM10010269_78540</name>
</gene>
<dbReference type="GO" id="GO:0008171">
    <property type="term" value="F:O-methyltransferase activity"/>
    <property type="evidence" value="ECO:0007669"/>
    <property type="project" value="TreeGrafter"/>
</dbReference>
<dbReference type="InterPro" id="IPR006342">
    <property type="entry name" value="FkbM_mtfrase"/>
</dbReference>
<dbReference type="InterPro" id="IPR029063">
    <property type="entry name" value="SAM-dependent_MTases_sf"/>
</dbReference>
<comment type="caution">
    <text evidence="2">The sequence shown here is derived from an EMBL/GenBank/DDBJ whole genome shotgun (WGS) entry which is preliminary data.</text>
</comment>
<name>A0A918LBH3_9ACTN</name>
<evidence type="ECO:0000313" key="3">
    <source>
        <dbReference type="Proteomes" id="UP000606194"/>
    </source>
</evidence>
<reference evidence="2" key="1">
    <citation type="journal article" date="2014" name="Int. J. Syst. Evol. Microbiol.">
        <title>Complete genome sequence of Corynebacterium casei LMG S-19264T (=DSM 44701T), isolated from a smear-ripened cheese.</title>
        <authorList>
            <consortium name="US DOE Joint Genome Institute (JGI-PGF)"/>
            <person name="Walter F."/>
            <person name="Albersmeier A."/>
            <person name="Kalinowski J."/>
            <person name="Ruckert C."/>
        </authorList>
    </citation>
    <scope>NUCLEOTIDE SEQUENCE</scope>
    <source>
        <strain evidence="2">JCM 4386</strain>
    </source>
</reference>
<proteinExistence type="predicted"/>
<dbReference type="EMBL" id="BMTL01000054">
    <property type="protein sequence ID" value="GGS28182.1"/>
    <property type="molecule type" value="Genomic_DNA"/>
</dbReference>
<protein>
    <recommendedName>
        <fullName evidence="1">Methyltransferase FkbM domain-containing protein</fullName>
    </recommendedName>
</protein>
<dbReference type="SUPFAM" id="SSF53335">
    <property type="entry name" value="S-adenosyl-L-methionine-dependent methyltransferases"/>
    <property type="match status" value="1"/>
</dbReference>
<accession>A0A918LBH3</accession>
<keyword evidence="3" id="KW-1185">Reference proteome</keyword>
<dbReference type="PANTHER" id="PTHR36973:SF4">
    <property type="entry name" value="NODULATION PROTEIN"/>
    <property type="match status" value="1"/>
</dbReference>
<dbReference type="RefSeq" id="WP_055631866.1">
    <property type="nucleotide sequence ID" value="NZ_BMTL01000054.1"/>
</dbReference>
<dbReference type="Gene3D" id="3.40.50.150">
    <property type="entry name" value="Vaccinia Virus protein VP39"/>
    <property type="match status" value="1"/>
</dbReference>
<dbReference type="InterPro" id="IPR053188">
    <property type="entry name" value="FkbM_Methyltransferase"/>
</dbReference>